<dbReference type="Proteomes" id="UP000265703">
    <property type="component" value="Unassembled WGS sequence"/>
</dbReference>
<evidence type="ECO:0000259" key="1">
    <source>
        <dbReference type="Pfam" id="PF09350"/>
    </source>
</evidence>
<proteinExistence type="predicted"/>
<dbReference type="OrthoDB" id="547796at2759"/>
<dbReference type="EMBL" id="QKYT01000029">
    <property type="protein sequence ID" value="RIA97454.1"/>
    <property type="molecule type" value="Genomic_DNA"/>
</dbReference>
<sequence length="256" mass="29283">MPLNRFFHPTYTYSFTYFDFSNTKILSRNSLLLFRYKSSTTNETKQSIFDQKDNNENNIDNKNNKSSTSINTILKNSFVKENDVPWTGEEDIKTTVLRMLVDKYPPLKIKRNSIKEYIEAHNKVNNSITKANLTPPSPPPIPLNNVVSNKIPKISKKTSEKLSEAKQSRIMNARDAATCYSIEKKLGDTEKNENSKESSGEQPIPKSILGWNNLVENRIQEAIAAGSFKNLPYRGKPLPADPNEQNPYLNRTEFFL</sequence>
<dbReference type="InterPro" id="IPR018961">
    <property type="entry name" value="DnaJ_homolog_subfam-C_membr-28"/>
</dbReference>
<dbReference type="Pfam" id="PF09350">
    <property type="entry name" value="DJC28_CD"/>
    <property type="match status" value="1"/>
</dbReference>
<evidence type="ECO:0000313" key="3">
    <source>
        <dbReference type="Proteomes" id="UP000265703"/>
    </source>
</evidence>
<keyword evidence="3" id="KW-1185">Reference proteome</keyword>
<dbReference type="PANTHER" id="PTHR39394:SF1">
    <property type="entry name" value="DNAJ HOMOLOGUE SUBFAMILY C MEMBER 28 CONSERVED DOMAIN-CONTAINING PROTEIN"/>
    <property type="match status" value="1"/>
</dbReference>
<protein>
    <recommendedName>
        <fullName evidence="1">DnaJ homologue subfamily C member 28 conserved domain-containing protein</fullName>
    </recommendedName>
</protein>
<accession>A0A397TRF6</accession>
<dbReference type="PANTHER" id="PTHR39394">
    <property type="entry name" value="YALI0E31793P"/>
    <property type="match status" value="1"/>
</dbReference>
<name>A0A397TRF6_9GLOM</name>
<evidence type="ECO:0000313" key="2">
    <source>
        <dbReference type="EMBL" id="RIA97454.1"/>
    </source>
</evidence>
<reference evidence="2 3" key="1">
    <citation type="submission" date="2018-06" db="EMBL/GenBank/DDBJ databases">
        <title>Comparative genomics reveals the genomic features of Rhizophagus irregularis, R. cerebriforme, R. diaphanum and Gigaspora rosea, and their symbiotic lifestyle signature.</title>
        <authorList>
            <person name="Morin E."/>
            <person name="San Clemente H."/>
            <person name="Chen E.C.H."/>
            <person name="De La Providencia I."/>
            <person name="Hainaut M."/>
            <person name="Kuo A."/>
            <person name="Kohler A."/>
            <person name="Murat C."/>
            <person name="Tang N."/>
            <person name="Roy S."/>
            <person name="Loubradou J."/>
            <person name="Henrissat B."/>
            <person name="Grigoriev I.V."/>
            <person name="Corradi N."/>
            <person name="Roux C."/>
            <person name="Martin F.M."/>
        </authorList>
    </citation>
    <scope>NUCLEOTIDE SEQUENCE [LARGE SCALE GENOMIC DNA]</scope>
    <source>
        <strain evidence="2 3">DAOM 227022</strain>
    </source>
</reference>
<dbReference type="AlphaFoldDB" id="A0A397TRF6"/>
<organism evidence="2 3">
    <name type="scientific">Glomus cerebriforme</name>
    <dbReference type="NCBI Taxonomy" id="658196"/>
    <lineage>
        <taxon>Eukaryota</taxon>
        <taxon>Fungi</taxon>
        <taxon>Fungi incertae sedis</taxon>
        <taxon>Mucoromycota</taxon>
        <taxon>Glomeromycotina</taxon>
        <taxon>Glomeromycetes</taxon>
        <taxon>Glomerales</taxon>
        <taxon>Glomeraceae</taxon>
        <taxon>Glomus</taxon>
    </lineage>
</organism>
<feature type="domain" description="DnaJ homologue subfamily C member 28 conserved" evidence="1">
    <location>
        <begin position="214"/>
        <end position="255"/>
    </location>
</feature>
<gene>
    <name evidence="2" type="ORF">C1645_752231</name>
</gene>
<comment type="caution">
    <text evidence="2">The sequence shown here is derived from an EMBL/GenBank/DDBJ whole genome shotgun (WGS) entry which is preliminary data.</text>
</comment>